<sequence length="445" mass="47135">MSVDLLALLWVLVGIGLLVWMIVGLKIHNILALLISGLFIAFAEGMRIDKVVTTIQEGVGGVLSTLALIVIFGAIIGKLMTESGASQQIADTIVAKFGINKLPFALLIIGTIFGMAMFYEVAFLITVPLVISIAKEAKIPYMRLIIPTIAGATMGHSIFPPQPGPMALVTTFHADIAQVYILGLIVIIPTIICSGVLIRRFIPGLDAMPLGNVMKPAPRKPAEELPSFGISILVPLLPAILMIISSITKLFLPEKSLGYEFASFLGSAEISMLLAVIAAMIFFGYRRHQTGAQITAQMTSAIEGISNVLLVIAAGGIMKQVIIDAGIGDKIVSLVGQIPVSPFILAWLITVLIRILTGQGAVAAITAAGIVAPMISAFNVSPVLMVLACACGSNTITLMYDGGFLLFQQSFGISLKDTFKTWGALELTNSVVGLIVVLILSIFIH</sequence>
<feature type="transmembrane region" description="Helical" evidence="1">
    <location>
        <begin position="305"/>
        <end position="323"/>
    </location>
</feature>
<dbReference type="PIRSF" id="PIRSF002746">
    <property type="entry name" value="Gluconate_transporter"/>
    <property type="match status" value="1"/>
</dbReference>
<keyword evidence="1" id="KW-1133">Transmembrane helix</keyword>
<feature type="transmembrane region" description="Helical" evidence="1">
    <location>
        <begin position="104"/>
        <end position="134"/>
    </location>
</feature>
<dbReference type="EMBL" id="JBHTOP010000026">
    <property type="protein sequence ID" value="MFD1672657.1"/>
    <property type="molecule type" value="Genomic_DNA"/>
</dbReference>
<feature type="transmembrane region" description="Helical" evidence="1">
    <location>
        <begin position="179"/>
        <end position="198"/>
    </location>
</feature>
<organism evidence="2 3">
    <name type="scientific">Agrilactobacillus yilanensis</name>
    <dbReference type="NCBI Taxonomy" id="2485997"/>
    <lineage>
        <taxon>Bacteria</taxon>
        <taxon>Bacillati</taxon>
        <taxon>Bacillota</taxon>
        <taxon>Bacilli</taxon>
        <taxon>Lactobacillales</taxon>
        <taxon>Lactobacillaceae</taxon>
        <taxon>Agrilactobacillus</taxon>
    </lineage>
</organism>
<accession>A0ABW4J8G7</accession>
<comment type="caution">
    <text evidence="2">The sequence shown here is derived from an EMBL/GenBank/DDBJ whole genome shotgun (WGS) entry which is preliminary data.</text>
</comment>
<dbReference type="Proteomes" id="UP001597267">
    <property type="component" value="Unassembled WGS sequence"/>
</dbReference>
<dbReference type="Pfam" id="PF02447">
    <property type="entry name" value="GntP_permease"/>
    <property type="match status" value="1"/>
</dbReference>
<evidence type="ECO:0000313" key="3">
    <source>
        <dbReference type="Proteomes" id="UP001597267"/>
    </source>
</evidence>
<feature type="transmembrane region" description="Helical" evidence="1">
    <location>
        <begin position="383"/>
        <end position="407"/>
    </location>
</feature>
<dbReference type="PANTHER" id="PTHR30354:SF20">
    <property type="entry name" value="HIGH-AFFINITY GLUCONATE TRANSPORTER"/>
    <property type="match status" value="1"/>
</dbReference>
<dbReference type="NCBIfam" id="TIGR00791">
    <property type="entry name" value="gntP"/>
    <property type="match status" value="1"/>
</dbReference>
<feature type="transmembrane region" description="Helical" evidence="1">
    <location>
        <begin position="228"/>
        <end position="252"/>
    </location>
</feature>
<feature type="transmembrane region" description="Helical" evidence="1">
    <location>
        <begin position="427"/>
        <end position="444"/>
    </location>
</feature>
<feature type="transmembrane region" description="Helical" evidence="1">
    <location>
        <begin position="5"/>
        <end position="23"/>
    </location>
</feature>
<keyword evidence="1" id="KW-0472">Membrane</keyword>
<feature type="transmembrane region" description="Helical" evidence="1">
    <location>
        <begin position="264"/>
        <end position="285"/>
    </location>
</feature>
<feature type="transmembrane region" description="Helical" evidence="1">
    <location>
        <begin position="58"/>
        <end position="76"/>
    </location>
</feature>
<feature type="transmembrane region" description="Helical" evidence="1">
    <location>
        <begin position="141"/>
        <end position="159"/>
    </location>
</feature>
<dbReference type="RefSeq" id="WP_125713349.1">
    <property type="nucleotide sequence ID" value="NZ_JBHTOP010000026.1"/>
</dbReference>
<keyword evidence="3" id="KW-1185">Reference proteome</keyword>
<gene>
    <name evidence="2" type="ORF">ACFQ5M_11135</name>
</gene>
<keyword evidence="1" id="KW-0812">Transmembrane</keyword>
<name>A0ABW4J8G7_9LACO</name>
<feature type="transmembrane region" description="Helical" evidence="1">
    <location>
        <begin position="29"/>
        <end position="46"/>
    </location>
</feature>
<protein>
    <submittedName>
        <fullName evidence="2">Gluconate:H+ symporter</fullName>
    </submittedName>
</protein>
<feature type="transmembrane region" description="Helical" evidence="1">
    <location>
        <begin position="343"/>
        <end position="371"/>
    </location>
</feature>
<dbReference type="InterPro" id="IPR003474">
    <property type="entry name" value="Glcn_transporter"/>
</dbReference>
<reference evidence="3" key="1">
    <citation type="journal article" date="2019" name="Int. J. Syst. Evol. Microbiol.">
        <title>The Global Catalogue of Microorganisms (GCM) 10K type strain sequencing project: providing services to taxonomists for standard genome sequencing and annotation.</title>
        <authorList>
            <consortium name="The Broad Institute Genomics Platform"/>
            <consortium name="The Broad Institute Genome Sequencing Center for Infectious Disease"/>
            <person name="Wu L."/>
            <person name="Ma J."/>
        </authorList>
    </citation>
    <scope>NUCLEOTIDE SEQUENCE [LARGE SCALE GENOMIC DNA]</scope>
    <source>
        <strain evidence="3">CCM 8896</strain>
    </source>
</reference>
<proteinExistence type="predicted"/>
<evidence type="ECO:0000313" key="2">
    <source>
        <dbReference type="EMBL" id="MFD1672657.1"/>
    </source>
</evidence>
<dbReference type="PANTHER" id="PTHR30354">
    <property type="entry name" value="GNT FAMILY GLUCONATE TRANSPORTER"/>
    <property type="match status" value="1"/>
</dbReference>
<evidence type="ECO:0000256" key="1">
    <source>
        <dbReference type="SAM" id="Phobius"/>
    </source>
</evidence>